<dbReference type="PRINTS" id="PR00109">
    <property type="entry name" value="TYRKINASE"/>
</dbReference>
<dbReference type="GO" id="GO:0048468">
    <property type="term" value="P:cell development"/>
    <property type="evidence" value="ECO:0007669"/>
    <property type="project" value="UniProtKB-ARBA"/>
</dbReference>
<dbReference type="Pfam" id="PF07714">
    <property type="entry name" value="PK_Tyr_Ser-Thr"/>
    <property type="match status" value="1"/>
</dbReference>
<evidence type="ECO:0000256" key="2">
    <source>
        <dbReference type="ARBA" id="ARBA00022679"/>
    </source>
</evidence>
<dbReference type="InterPro" id="IPR011009">
    <property type="entry name" value="Kinase-like_dom_sf"/>
</dbReference>
<dbReference type="RefSeq" id="XP_055870575.1">
    <property type="nucleotide sequence ID" value="XM_056014600.1"/>
</dbReference>
<dbReference type="InterPro" id="IPR050198">
    <property type="entry name" value="Non-receptor_tyrosine_kinases"/>
</dbReference>
<dbReference type="Gene3D" id="1.10.510.10">
    <property type="entry name" value="Transferase(Phosphotransferase) domain 1"/>
    <property type="match status" value="1"/>
</dbReference>
<gene>
    <name evidence="12 13 14" type="primary">LOC106050182</name>
</gene>
<evidence type="ECO:0000256" key="7">
    <source>
        <dbReference type="ARBA" id="ARBA00023137"/>
    </source>
</evidence>
<dbReference type="InterPro" id="IPR001245">
    <property type="entry name" value="Ser-Thr/Tyr_kinase_cat_dom"/>
</dbReference>
<dbReference type="GO" id="GO:0050793">
    <property type="term" value="P:regulation of developmental process"/>
    <property type="evidence" value="ECO:0007669"/>
    <property type="project" value="UniProtKB-ARBA"/>
</dbReference>
<feature type="domain" description="Protein kinase" evidence="10">
    <location>
        <begin position="623"/>
        <end position="879"/>
    </location>
</feature>
<feature type="coiled-coil region" evidence="8">
    <location>
        <begin position="101"/>
        <end position="128"/>
    </location>
</feature>
<name>A0A9W2Z6I8_BIOGL</name>
<dbReference type="PROSITE" id="PS50011">
    <property type="entry name" value="PROTEIN_KINASE_DOM"/>
    <property type="match status" value="1"/>
</dbReference>
<evidence type="ECO:0000313" key="13">
    <source>
        <dbReference type="RefSeq" id="XP_055870576.1"/>
    </source>
</evidence>
<keyword evidence="6" id="KW-0472">Membrane</keyword>
<evidence type="ECO:0000256" key="3">
    <source>
        <dbReference type="ARBA" id="ARBA00022741"/>
    </source>
</evidence>
<feature type="compositionally biased region" description="Low complexity" evidence="9">
    <location>
        <begin position="495"/>
        <end position="507"/>
    </location>
</feature>
<evidence type="ECO:0000313" key="11">
    <source>
        <dbReference type="Proteomes" id="UP001165740"/>
    </source>
</evidence>
<feature type="region of interest" description="Disordered" evidence="9">
    <location>
        <begin position="491"/>
        <end position="519"/>
    </location>
</feature>
<keyword evidence="4" id="KW-0418">Kinase</keyword>
<evidence type="ECO:0000259" key="10">
    <source>
        <dbReference type="PROSITE" id="PS50011"/>
    </source>
</evidence>
<evidence type="ECO:0000256" key="9">
    <source>
        <dbReference type="SAM" id="MobiDB-lite"/>
    </source>
</evidence>
<keyword evidence="2" id="KW-0808">Transferase</keyword>
<reference evidence="12 13" key="1">
    <citation type="submission" date="2025-04" db="UniProtKB">
        <authorList>
            <consortium name="RefSeq"/>
        </authorList>
    </citation>
    <scope>IDENTIFICATION</scope>
</reference>
<dbReference type="FunFam" id="1.10.510.10:FF:001512">
    <property type="entry name" value="Receptor tyrosine-protein kinase erbB-2"/>
    <property type="match status" value="1"/>
</dbReference>
<comment type="subcellular location">
    <subcellularLocation>
        <location evidence="1">Endomembrane system</location>
    </subcellularLocation>
</comment>
<accession>A0A9W2Z6I8</accession>
<dbReference type="PANTHER" id="PTHR24418">
    <property type="entry name" value="TYROSINE-PROTEIN KINASE"/>
    <property type="match status" value="1"/>
</dbReference>
<keyword evidence="3" id="KW-0547">Nucleotide-binding</keyword>
<dbReference type="AlphaFoldDB" id="A0A9W2Z6I8"/>
<evidence type="ECO:0000256" key="1">
    <source>
        <dbReference type="ARBA" id="ARBA00004308"/>
    </source>
</evidence>
<evidence type="ECO:0000256" key="4">
    <source>
        <dbReference type="ARBA" id="ARBA00022777"/>
    </source>
</evidence>
<dbReference type="GO" id="GO:0005524">
    <property type="term" value="F:ATP binding"/>
    <property type="evidence" value="ECO:0007669"/>
    <property type="project" value="UniProtKB-KW"/>
</dbReference>
<organism evidence="11 14">
    <name type="scientific">Biomphalaria glabrata</name>
    <name type="common">Bloodfluke planorb</name>
    <name type="synonym">Freshwater snail</name>
    <dbReference type="NCBI Taxonomy" id="6526"/>
    <lineage>
        <taxon>Eukaryota</taxon>
        <taxon>Metazoa</taxon>
        <taxon>Spiralia</taxon>
        <taxon>Lophotrochozoa</taxon>
        <taxon>Mollusca</taxon>
        <taxon>Gastropoda</taxon>
        <taxon>Heterobranchia</taxon>
        <taxon>Euthyneura</taxon>
        <taxon>Panpulmonata</taxon>
        <taxon>Hygrophila</taxon>
        <taxon>Lymnaeoidea</taxon>
        <taxon>Planorbidae</taxon>
        <taxon>Biomphalaria</taxon>
    </lineage>
</organism>
<dbReference type="PROSITE" id="PS00109">
    <property type="entry name" value="PROTEIN_KINASE_TYR"/>
    <property type="match status" value="1"/>
</dbReference>
<dbReference type="GO" id="GO:0004713">
    <property type="term" value="F:protein tyrosine kinase activity"/>
    <property type="evidence" value="ECO:0007669"/>
    <property type="project" value="UniProtKB-KW"/>
</dbReference>
<keyword evidence="7" id="KW-0829">Tyrosine-protein kinase</keyword>
<dbReference type="OrthoDB" id="2146423at2759"/>
<dbReference type="GeneID" id="106050182"/>
<evidence type="ECO:0000256" key="5">
    <source>
        <dbReference type="ARBA" id="ARBA00022840"/>
    </source>
</evidence>
<dbReference type="SUPFAM" id="SSF56112">
    <property type="entry name" value="Protein kinase-like (PK-like)"/>
    <property type="match status" value="1"/>
</dbReference>
<sequence length="887" mass="102401">MQAQSGESISRLRLYSSSENILRHPNERSLDYSTLLKINIEKKFTDNITPNIAQNIFNIFDKYNSSVLLEPFNITTVLTAKELLNHLTKYENWFPTLLKCLKDKQIRLNKLAKDLQKIEGNVRQSRQRQQLNVQEYSYHGRRGFNFFGWFRRRRPENNHFTASESNLCITQTDSNDTLNGSSGRATLEYPKKCSCMLTDILRSLSANATLSNRSNFEDIWNSIHLLLDIIKEYKNSISVLEKILTRHNLTDLLLRFCQYISNEGTETIYRIKELTLELMVYLTNYNSSVVKMENAKIEEWFQFIFNELLNPASFLSSNDDLETRNDLVQRKRNLILVLLGLVRNVTRGKEYFLTDQWKKLLQQLRGDTDKFVSDMSLFIQVYIYEAKKILKFITEKQRNIEETVLGLQDFFKYFSTYNTISNLAHVELHAYIDGLFRLASIPQFADLMKEGDILVHVHNNVQHVNDQMIYRSYLHLITTLGFPATNDFRKTNRRATSATDTSASGSTKPKTLNGEDTPPYDYIDVAEDRDVHYNTMGKSPTERDLQSLYNQMSPLKRSHSLGVVAETLKPDGKEESCFSFGTNNVINPSTVTVLPRFLTSKEMNHSLQHTDELEDIEIPITAIQFINIVDKGNFSIVRKGNLNHRTVVAVKSMIPHEMSTQQFLFEAVLLKRLDHPKIVKILKVVIEEPISHIVLEFLSNGNLHAYLENGGLQNGTLKDIVNIAVQIVDGMAFVHKQKIIHCDLRAANILVGNDNNVKIADFGLARTLHNNNGNHLLKDRFPIRWTAPEGLLSDQFSLKSDVWSFGIVMYELITFGREPYTGYSNDEVKELIKKGEKLSRPTNLPLKDIPESYYEIMYSCCDFSVQNRPSFIQVQVEFMRKYQVQET</sequence>
<proteinExistence type="predicted"/>
<dbReference type="GO" id="GO:0030182">
    <property type="term" value="P:neuron differentiation"/>
    <property type="evidence" value="ECO:0007669"/>
    <property type="project" value="UniProtKB-ARBA"/>
</dbReference>
<dbReference type="Proteomes" id="UP001165740">
    <property type="component" value="Chromosome 16"/>
</dbReference>
<evidence type="ECO:0000313" key="14">
    <source>
        <dbReference type="RefSeq" id="XP_055870577.1"/>
    </source>
</evidence>
<dbReference type="InterPro" id="IPR000719">
    <property type="entry name" value="Prot_kinase_dom"/>
</dbReference>
<dbReference type="RefSeq" id="XP_055870577.1">
    <property type="nucleotide sequence ID" value="XM_056014602.1"/>
</dbReference>
<keyword evidence="11" id="KW-1185">Reference proteome</keyword>
<evidence type="ECO:0000256" key="8">
    <source>
        <dbReference type="SAM" id="Coils"/>
    </source>
</evidence>
<evidence type="ECO:0000313" key="12">
    <source>
        <dbReference type="RefSeq" id="XP_055870575.1"/>
    </source>
</evidence>
<protein>
    <submittedName>
        <fullName evidence="12 13">Uncharacterized protein LOC106050182</fullName>
    </submittedName>
</protein>
<dbReference type="InterPro" id="IPR008266">
    <property type="entry name" value="Tyr_kinase_AS"/>
</dbReference>
<dbReference type="RefSeq" id="XP_055870576.1">
    <property type="nucleotide sequence ID" value="XM_056014601.1"/>
</dbReference>
<keyword evidence="5" id="KW-0067">ATP-binding</keyword>
<evidence type="ECO:0000256" key="6">
    <source>
        <dbReference type="ARBA" id="ARBA00023136"/>
    </source>
</evidence>
<keyword evidence="8" id="KW-0175">Coiled coil</keyword>
<dbReference type="GO" id="GO:0012505">
    <property type="term" value="C:endomembrane system"/>
    <property type="evidence" value="ECO:0007669"/>
    <property type="project" value="UniProtKB-SubCell"/>
</dbReference>